<accession>A0ACB8V7J2</accession>
<evidence type="ECO:0000313" key="1">
    <source>
        <dbReference type="EMBL" id="KAI3351544.1"/>
    </source>
</evidence>
<sequence length="196" mass="22620">MQTRADTKWIEVSTGQRAELHQRAARRTAEGEMRPGGRRVGFLAVLLLHPALCVRVRLARMLMFLPILRSDLSVSSKTKELVVDFRKQRTHLNSVAIRGTEVDIVDSYKYLGVHLDNKLDWTINTDAIYKKGQSCLFFLRRLRSFNVCRTMLQMFYHSVVSSVIFYAVVCWGSRLKTADTNRLNKLIRRSWICPGS</sequence>
<proteinExistence type="predicted"/>
<dbReference type="Proteomes" id="UP000831701">
    <property type="component" value="Chromosome 24"/>
</dbReference>
<keyword evidence="2" id="KW-1185">Reference proteome</keyword>
<comment type="caution">
    <text evidence="1">The sequence shown here is derived from an EMBL/GenBank/DDBJ whole genome shotgun (WGS) entry which is preliminary data.</text>
</comment>
<organism evidence="1 2">
    <name type="scientific">Scortum barcoo</name>
    <name type="common">barcoo grunter</name>
    <dbReference type="NCBI Taxonomy" id="214431"/>
    <lineage>
        <taxon>Eukaryota</taxon>
        <taxon>Metazoa</taxon>
        <taxon>Chordata</taxon>
        <taxon>Craniata</taxon>
        <taxon>Vertebrata</taxon>
        <taxon>Euteleostomi</taxon>
        <taxon>Actinopterygii</taxon>
        <taxon>Neopterygii</taxon>
        <taxon>Teleostei</taxon>
        <taxon>Neoteleostei</taxon>
        <taxon>Acanthomorphata</taxon>
        <taxon>Eupercaria</taxon>
        <taxon>Centrarchiformes</taxon>
        <taxon>Terapontoidei</taxon>
        <taxon>Terapontidae</taxon>
        <taxon>Scortum</taxon>
    </lineage>
</organism>
<protein>
    <submittedName>
        <fullName evidence="1">Uncharacterized protein</fullName>
    </submittedName>
</protein>
<evidence type="ECO:0000313" key="2">
    <source>
        <dbReference type="Proteomes" id="UP000831701"/>
    </source>
</evidence>
<name>A0ACB8V7J2_9TELE</name>
<reference evidence="1" key="1">
    <citation type="submission" date="2022-04" db="EMBL/GenBank/DDBJ databases">
        <title>Jade perch genome.</title>
        <authorList>
            <person name="Chao B."/>
        </authorList>
    </citation>
    <scope>NUCLEOTIDE SEQUENCE</scope>
    <source>
        <strain evidence="1">CB-2022</strain>
    </source>
</reference>
<dbReference type="EMBL" id="CM041554">
    <property type="protein sequence ID" value="KAI3351544.1"/>
    <property type="molecule type" value="Genomic_DNA"/>
</dbReference>
<gene>
    <name evidence="1" type="ORF">L3Q82_020227</name>
</gene>